<reference evidence="2 3" key="1">
    <citation type="submission" date="2017-07" db="EMBL/GenBank/DDBJ databases">
        <title>Virgibacillus sp. LM2416.</title>
        <authorList>
            <person name="Tak E.J."/>
            <person name="Bae J.-W."/>
        </authorList>
    </citation>
    <scope>NUCLEOTIDE SEQUENCE [LARGE SCALE GENOMIC DNA]</scope>
    <source>
        <strain evidence="2 3">LM2416</strain>
    </source>
</reference>
<keyword evidence="3" id="KW-1185">Reference proteome</keyword>
<feature type="region of interest" description="Disordered" evidence="1">
    <location>
        <begin position="39"/>
        <end position="72"/>
    </location>
</feature>
<dbReference type="Proteomes" id="UP000198312">
    <property type="component" value="Chromosome"/>
</dbReference>
<sequence length="94" mass="10113">MSQEDKRKEKNILKNTTNEANDLFHKTVDTANKTVKSVSGEGGLVGKASDTASNVLKNSSDLGNNVVGKSVDTSGKFVKGAKDKVFRNKNKKSK</sequence>
<protein>
    <submittedName>
        <fullName evidence="2">Uncharacterized protein</fullName>
    </submittedName>
</protein>
<feature type="compositionally biased region" description="Basic and acidic residues" evidence="1">
    <location>
        <begin position="1"/>
        <end position="12"/>
    </location>
</feature>
<feature type="compositionally biased region" description="Polar residues" evidence="1">
    <location>
        <begin position="50"/>
        <end position="63"/>
    </location>
</feature>
<evidence type="ECO:0000313" key="3">
    <source>
        <dbReference type="Proteomes" id="UP000198312"/>
    </source>
</evidence>
<evidence type="ECO:0000256" key="1">
    <source>
        <dbReference type="SAM" id="MobiDB-lite"/>
    </source>
</evidence>
<dbReference type="AlphaFoldDB" id="A0A220U0J3"/>
<feature type="region of interest" description="Disordered" evidence="1">
    <location>
        <begin position="1"/>
        <end position="20"/>
    </location>
</feature>
<dbReference type="EMBL" id="CP022315">
    <property type="protein sequence ID" value="ASK61589.1"/>
    <property type="molecule type" value="Genomic_DNA"/>
</dbReference>
<name>A0A220U0J3_9BACI</name>
<dbReference type="OrthoDB" id="2968385at2"/>
<evidence type="ECO:0000313" key="2">
    <source>
        <dbReference type="EMBL" id="ASK61589.1"/>
    </source>
</evidence>
<dbReference type="KEGG" id="vil:CFK37_05120"/>
<accession>A0A220U0J3</accession>
<proteinExistence type="predicted"/>
<organism evidence="2 3">
    <name type="scientific">Virgibacillus phasianinus</name>
    <dbReference type="NCBI Taxonomy" id="2017483"/>
    <lineage>
        <taxon>Bacteria</taxon>
        <taxon>Bacillati</taxon>
        <taxon>Bacillota</taxon>
        <taxon>Bacilli</taxon>
        <taxon>Bacillales</taxon>
        <taxon>Bacillaceae</taxon>
        <taxon>Virgibacillus</taxon>
    </lineage>
</organism>
<gene>
    <name evidence="2" type="ORF">CFK37_05120</name>
</gene>